<accession>A0AAU7CJR5</accession>
<gene>
    <name evidence="1" type="ORF">V5E97_04300</name>
</gene>
<sequence>MMSGSRLDSGKLAACLRLRTAAILTAAAMLVAAWGCSGGVPDVSSSTAEATVKGTVKVRGKVATKGKVIFDPANMKRPDTAAREAPINQDGTYEIKAIVGGNSVRLSGPLLAKEPSLEYQSLPAEIQSGENKIDLEFLP</sequence>
<dbReference type="RefSeq" id="WP_406698055.1">
    <property type="nucleotide sequence ID" value="NZ_CP155447.1"/>
</dbReference>
<dbReference type="EMBL" id="CP155447">
    <property type="protein sequence ID" value="XBH05248.1"/>
    <property type="molecule type" value="Genomic_DNA"/>
</dbReference>
<protein>
    <recommendedName>
        <fullName evidence="2">Carboxypeptidase regulatory-like domain-containing protein</fullName>
    </recommendedName>
</protein>
<organism evidence="1">
    <name type="scientific">Singulisphaera sp. Ch08</name>
    <dbReference type="NCBI Taxonomy" id="3120278"/>
    <lineage>
        <taxon>Bacteria</taxon>
        <taxon>Pseudomonadati</taxon>
        <taxon>Planctomycetota</taxon>
        <taxon>Planctomycetia</taxon>
        <taxon>Isosphaerales</taxon>
        <taxon>Isosphaeraceae</taxon>
        <taxon>Singulisphaera</taxon>
    </lineage>
</organism>
<evidence type="ECO:0008006" key="2">
    <source>
        <dbReference type="Google" id="ProtNLM"/>
    </source>
</evidence>
<proteinExistence type="predicted"/>
<name>A0AAU7CJR5_9BACT</name>
<evidence type="ECO:0000313" key="1">
    <source>
        <dbReference type="EMBL" id="XBH05248.1"/>
    </source>
</evidence>
<dbReference type="AlphaFoldDB" id="A0AAU7CJR5"/>
<reference evidence="1" key="1">
    <citation type="submission" date="2024-05" db="EMBL/GenBank/DDBJ databases">
        <title>Planctomycetes of the genus Singulisphaera possess chitinolytic capabilities.</title>
        <authorList>
            <person name="Ivanova A."/>
        </authorList>
    </citation>
    <scope>NUCLEOTIDE SEQUENCE</scope>
    <source>
        <strain evidence="1">Ch08T</strain>
    </source>
</reference>